<dbReference type="GO" id="GO:0005829">
    <property type="term" value="C:cytosol"/>
    <property type="evidence" value="ECO:0007669"/>
    <property type="project" value="TreeGrafter"/>
</dbReference>
<dbReference type="PROSITE" id="PS00793">
    <property type="entry name" value="DHPS_2"/>
    <property type="match status" value="1"/>
</dbReference>
<evidence type="ECO:0000256" key="2">
    <source>
        <dbReference type="ARBA" id="ARBA00001946"/>
    </source>
</evidence>
<dbReference type="GO" id="GO:0046656">
    <property type="term" value="P:folic acid biosynthetic process"/>
    <property type="evidence" value="ECO:0007669"/>
    <property type="project" value="UniProtKB-KW"/>
</dbReference>
<comment type="catalytic activity">
    <reaction evidence="1">
        <text>(7,8-dihydropterin-6-yl)methyl diphosphate + 4-aminobenzoate = 7,8-dihydropteroate + diphosphate</text>
        <dbReference type="Rhea" id="RHEA:19949"/>
        <dbReference type="ChEBI" id="CHEBI:17836"/>
        <dbReference type="ChEBI" id="CHEBI:17839"/>
        <dbReference type="ChEBI" id="CHEBI:33019"/>
        <dbReference type="ChEBI" id="CHEBI:72950"/>
        <dbReference type="EC" id="2.5.1.15"/>
    </reaction>
</comment>
<name>A0A1W1C8V2_9ZZZZ</name>
<keyword evidence="5 10" id="KW-0808">Transferase</keyword>
<reference evidence="10" key="1">
    <citation type="submission" date="2016-10" db="EMBL/GenBank/DDBJ databases">
        <authorList>
            <person name="de Groot N.N."/>
        </authorList>
    </citation>
    <scope>NUCLEOTIDE SEQUENCE</scope>
</reference>
<evidence type="ECO:0000256" key="7">
    <source>
        <dbReference type="ARBA" id="ARBA00022842"/>
    </source>
</evidence>
<proteinExistence type="predicted"/>
<dbReference type="GO" id="GO:0046654">
    <property type="term" value="P:tetrahydrofolate biosynthetic process"/>
    <property type="evidence" value="ECO:0007669"/>
    <property type="project" value="TreeGrafter"/>
</dbReference>
<dbReference type="GO" id="GO:0046872">
    <property type="term" value="F:metal ion binding"/>
    <property type="evidence" value="ECO:0007669"/>
    <property type="project" value="UniProtKB-KW"/>
</dbReference>
<evidence type="ECO:0000313" key="10">
    <source>
        <dbReference type="EMBL" id="SFV62165.1"/>
    </source>
</evidence>
<dbReference type="PROSITE" id="PS50972">
    <property type="entry name" value="PTERIN_BINDING"/>
    <property type="match status" value="1"/>
</dbReference>
<sequence>MNIYKLGDIKDKKEALKKLGVESGGVSIISNKMETLTFYISNLPTPAVNILKQDALSIGAELAVPSGVILCKESTYDCILIGTPKHIKILSKKELAQPFGLKEVAKELSKHISIKKEYPIQIMGIINANSDSFFEGSRFLSQDAIVEIENMINNGATIIDIGAVSSRPNALIVSEDEEMKRIYDICDVIKDKELYKKAIFSIDSTTPKVIEYALNSGFSIINDVSGAKDDNIIKLAIKYGVKLVIMHIQGTPQDMQNDPKYKNIIVEISDFFQDKIDHCEELGLSRENIILDVGIGFGKTIEHNILLIKNMAHFKKFRCEILVGASRKSMIDNIIATDVQDRLSGTLAIHLKAIDNGASIIRCHDVSEHYQAIKVWNAI</sequence>
<dbReference type="SUPFAM" id="SSF51717">
    <property type="entry name" value="Dihydropteroate synthetase-like"/>
    <property type="match status" value="1"/>
</dbReference>
<evidence type="ECO:0000256" key="4">
    <source>
        <dbReference type="ARBA" id="ARBA00012458"/>
    </source>
</evidence>
<comment type="pathway">
    <text evidence="3">Cofactor biosynthesis; tetrahydrofolate biosynthesis; 7,8-dihydrofolate from 2-amino-4-hydroxy-6-hydroxymethyl-7,8-dihydropteridine diphosphate and 4-aminobenzoate: step 1/2.</text>
</comment>
<comment type="cofactor">
    <cofactor evidence="2">
        <name>Mg(2+)</name>
        <dbReference type="ChEBI" id="CHEBI:18420"/>
    </cofactor>
</comment>
<dbReference type="PANTHER" id="PTHR20941">
    <property type="entry name" value="FOLATE SYNTHESIS PROTEINS"/>
    <property type="match status" value="1"/>
</dbReference>
<evidence type="ECO:0000256" key="5">
    <source>
        <dbReference type="ARBA" id="ARBA00022679"/>
    </source>
</evidence>
<evidence type="ECO:0000259" key="9">
    <source>
        <dbReference type="PROSITE" id="PS50972"/>
    </source>
</evidence>
<dbReference type="EC" id="2.5.1.15" evidence="4"/>
<keyword evidence="8" id="KW-0289">Folate biosynthesis</keyword>
<dbReference type="Pfam" id="PF00809">
    <property type="entry name" value="Pterin_bind"/>
    <property type="match status" value="1"/>
</dbReference>
<dbReference type="PANTHER" id="PTHR20941:SF1">
    <property type="entry name" value="FOLIC ACID SYNTHESIS PROTEIN FOL1"/>
    <property type="match status" value="1"/>
</dbReference>
<dbReference type="EMBL" id="FPHG01000051">
    <property type="protein sequence ID" value="SFV62165.1"/>
    <property type="molecule type" value="Genomic_DNA"/>
</dbReference>
<evidence type="ECO:0000256" key="3">
    <source>
        <dbReference type="ARBA" id="ARBA00004763"/>
    </source>
</evidence>
<accession>A0A1W1C8V2</accession>
<evidence type="ECO:0000256" key="6">
    <source>
        <dbReference type="ARBA" id="ARBA00022723"/>
    </source>
</evidence>
<dbReference type="GO" id="GO:0004156">
    <property type="term" value="F:dihydropteroate synthase activity"/>
    <property type="evidence" value="ECO:0007669"/>
    <property type="project" value="UniProtKB-EC"/>
</dbReference>
<dbReference type="Gene3D" id="3.20.20.20">
    <property type="entry name" value="Dihydropteroate synthase-like"/>
    <property type="match status" value="1"/>
</dbReference>
<gene>
    <name evidence="10" type="ORF">MNB_SV-9-395</name>
</gene>
<dbReference type="InterPro" id="IPR011005">
    <property type="entry name" value="Dihydropteroate_synth-like_sf"/>
</dbReference>
<keyword evidence="6" id="KW-0479">Metal-binding</keyword>
<dbReference type="AlphaFoldDB" id="A0A1W1C8V2"/>
<evidence type="ECO:0000256" key="1">
    <source>
        <dbReference type="ARBA" id="ARBA00000012"/>
    </source>
</evidence>
<evidence type="ECO:0000256" key="8">
    <source>
        <dbReference type="ARBA" id="ARBA00022909"/>
    </source>
</evidence>
<dbReference type="InterPro" id="IPR006390">
    <property type="entry name" value="DHP_synth_dom"/>
</dbReference>
<feature type="domain" description="Pterin-binding" evidence="9">
    <location>
        <begin position="120"/>
        <end position="374"/>
    </location>
</feature>
<dbReference type="InterPro" id="IPR045031">
    <property type="entry name" value="DHP_synth-like"/>
</dbReference>
<dbReference type="NCBIfam" id="TIGR01496">
    <property type="entry name" value="DHPS"/>
    <property type="match status" value="1"/>
</dbReference>
<dbReference type="CDD" id="cd00739">
    <property type="entry name" value="DHPS"/>
    <property type="match status" value="1"/>
</dbReference>
<organism evidence="10">
    <name type="scientific">hydrothermal vent metagenome</name>
    <dbReference type="NCBI Taxonomy" id="652676"/>
    <lineage>
        <taxon>unclassified sequences</taxon>
        <taxon>metagenomes</taxon>
        <taxon>ecological metagenomes</taxon>
    </lineage>
</organism>
<dbReference type="InterPro" id="IPR000489">
    <property type="entry name" value="Pterin-binding_dom"/>
</dbReference>
<keyword evidence="7" id="KW-0460">Magnesium</keyword>
<protein>
    <recommendedName>
        <fullName evidence="4">dihydropteroate synthase</fullName>
        <ecNumber evidence="4">2.5.1.15</ecNumber>
    </recommendedName>
</protein>